<evidence type="ECO:0000313" key="2">
    <source>
        <dbReference type="Proteomes" id="UP000037210"/>
    </source>
</evidence>
<accession>A0A0M0BQW8</accession>
<evidence type="ECO:0008006" key="3">
    <source>
        <dbReference type="Google" id="ProtNLM"/>
    </source>
</evidence>
<dbReference type="EMBL" id="LFWZ01000019">
    <property type="protein sequence ID" value="KON30859.1"/>
    <property type="molecule type" value="Genomic_DNA"/>
</dbReference>
<dbReference type="AlphaFoldDB" id="A0A0M0BQW8"/>
<proteinExistence type="predicted"/>
<organism evidence="1 2">
    <name type="scientific">miscellaneous Crenarchaeota group-15 archaeon DG-45</name>
    <dbReference type="NCBI Taxonomy" id="1685127"/>
    <lineage>
        <taxon>Archaea</taxon>
        <taxon>Candidatus Bathyarchaeota</taxon>
        <taxon>MCG-15</taxon>
    </lineage>
</organism>
<dbReference type="InterPro" id="IPR046142">
    <property type="entry name" value="DUF6144"/>
</dbReference>
<dbReference type="Proteomes" id="UP000037210">
    <property type="component" value="Unassembled WGS sequence"/>
</dbReference>
<protein>
    <recommendedName>
        <fullName evidence="3">4-vinyl reductase 4VR domain-containing protein</fullName>
    </recommendedName>
</protein>
<name>A0A0M0BQW8_9ARCH</name>
<dbReference type="Pfam" id="PF19641">
    <property type="entry name" value="DUF6144"/>
    <property type="match status" value="1"/>
</dbReference>
<sequence>MGEALGHHAGDEMRRRVMEGAERLSDSSSPAEIAEWVKGAMGRMDDLLDEDTRIRVREQCGYNCARINRRPIEAAVRRRMKHASLGKFLDAEEGKPPRGTRLEREGDILYFCYTPGSFRRSLRCYCGLLRGLPEDRTVSLTYCQCSKGFVERYWEAVLGRPVRVDLLHSCAAGAEECRFAVHL</sequence>
<gene>
    <name evidence="1" type="ORF">AC482_02590</name>
</gene>
<evidence type="ECO:0000313" key="1">
    <source>
        <dbReference type="EMBL" id="KON30859.1"/>
    </source>
</evidence>
<comment type="caution">
    <text evidence="1">The sequence shown here is derived from an EMBL/GenBank/DDBJ whole genome shotgun (WGS) entry which is preliminary data.</text>
</comment>
<reference evidence="1 2" key="1">
    <citation type="submission" date="2015-06" db="EMBL/GenBank/DDBJ databases">
        <title>New insights into the roles of widespread benthic archaea in carbon and nitrogen cycling.</title>
        <authorList>
            <person name="Lazar C.S."/>
            <person name="Baker B.J."/>
            <person name="Seitz K.W."/>
            <person name="Hyde A.S."/>
            <person name="Dick G.J."/>
            <person name="Hinrichs K.-U."/>
            <person name="Teske A.P."/>
        </authorList>
    </citation>
    <scope>NUCLEOTIDE SEQUENCE [LARGE SCALE GENOMIC DNA]</scope>
    <source>
        <strain evidence="1">DG-45</strain>
    </source>
</reference>